<dbReference type="RefSeq" id="WP_184123932.1">
    <property type="nucleotide sequence ID" value="NZ_JACHBW010000027.1"/>
</dbReference>
<dbReference type="EMBL" id="JACHBW010000027">
    <property type="protein sequence ID" value="MBB6106494.1"/>
    <property type="molecule type" value="Genomic_DNA"/>
</dbReference>
<keyword evidence="4" id="KW-1185">Reference proteome</keyword>
<feature type="domain" description="Uncharacterised" evidence="2">
    <location>
        <begin position="34"/>
        <end position="212"/>
    </location>
</feature>
<organism evidence="3 4">
    <name type="scientific">Paraburkholderia bannensis</name>
    <dbReference type="NCBI Taxonomy" id="765414"/>
    <lineage>
        <taxon>Bacteria</taxon>
        <taxon>Pseudomonadati</taxon>
        <taxon>Pseudomonadota</taxon>
        <taxon>Betaproteobacteria</taxon>
        <taxon>Burkholderiales</taxon>
        <taxon>Burkholderiaceae</taxon>
        <taxon>Paraburkholderia</taxon>
    </lineage>
</organism>
<feature type="region of interest" description="Disordered" evidence="1">
    <location>
        <begin position="258"/>
        <end position="376"/>
    </location>
</feature>
<accession>A0A7W9U3X9</accession>
<name>A0A7W9U3X9_9BURK</name>
<evidence type="ECO:0000313" key="3">
    <source>
        <dbReference type="EMBL" id="MBB6106494.1"/>
    </source>
</evidence>
<proteinExistence type="predicted"/>
<gene>
    <name evidence="3" type="ORF">F4827_006369</name>
</gene>
<comment type="caution">
    <text evidence="3">The sequence shown here is derived from an EMBL/GenBank/DDBJ whole genome shotgun (WGS) entry which is preliminary data.</text>
</comment>
<evidence type="ECO:0000313" key="4">
    <source>
        <dbReference type="Proteomes" id="UP000571554"/>
    </source>
</evidence>
<sequence>MISTSAYQPVQVDGLLQQHERRVALIRQAANEAREDDYRARWGDVLARCAAWFSSLPYSPLLYREPGGAFRCTVETAFYAMRLAGGQKFGTNLPSEKRRLIEPQYNHAVFLAAVCSGLDEPYRHFVVVRDSDRAEWNPAGHGALAAWLAGSTYSLQRRAAPLPVERMRTALLAQNLIGQSLLAGYETAVLSELFGAINPLPHVQGAESLVHKVVRQAVTVAADFDRKAQQSVYEPVEYPVPAAIHVAAAVQPVVKPAPAPPAGPSTTAKPVSSPSPNQPMGAAPSSAVPSSASQPTAPTSAAATQTPAPATPVAPQTADGTSPTAVPASSSVPSTPPMVVQAGPATVPAADGASATQQPPAVAPDPQLGLPFAGEAAPIGVDPSAMRVPAARAERATPPATFDQVLEGQPNMIREFFKALREDVTGGRAKVTWTEKGLALPKRLVGSYGVASDTLVEHLRRRGLLVANVQAEIVLAPRAGELIMEREQA</sequence>
<feature type="compositionally biased region" description="Low complexity" evidence="1">
    <location>
        <begin position="282"/>
        <end position="333"/>
    </location>
</feature>
<dbReference type="Proteomes" id="UP000571554">
    <property type="component" value="Unassembled WGS sequence"/>
</dbReference>
<reference evidence="3 4" key="1">
    <citation type="submission" date="2020-08" db="EMBL/GenBank/DDBJ databases">
        <title>Above-ground endophytic microbial communities from plants in different locations in the United States.</title>
        <authorList>
            <person name="Frank C."/>
        </authorList>
    </citation>
    <scope>NUCLEOTIDE SEQUENCE [LARGE SCALE GENOMIC DNA]</scope>
    <source>
        <strain evidence="3 4">WP4_2_2</strain>
    </source>
</reference>
<dbReference type="Pfam" id="PF07514">
    <property type="entry name" value="TraI_2"/>
    <property type="match status" value="1"/>
</dbReference>
<dbReference type="AlphaFoldDB" id="A0A7W9U3X9"/>
<evidence type="ECO:0000259" key="2">
    <source>
        <dbReference type="Pfam" id="PF07514"/>
    </source>
</evidence>
<protein>
    <submittedName>
        <fullName evidence="3">Conjugal transfer pilus assembly protein TraI</fullName>
    </submittedName>
</protein>
<evidence type="ECO:0000256" key="1">
    <source>
        <dbReference type="SAM" id="MobiDB-lite"/>
    </source>
</evidence>
<dbReference type="Gene3D" id="1.10.3210.40">
    <property type="match status" value="1"/>
</dbReference>
<dbReference type="InterPro" id="IPR011119">
    <property type="entry name" value="Unchr_helicase_relaxase_TraI"/>
</dbReference>